<gene>
    <name evidence="2" type="ORF">PSON_ATCC_30995.1.T1500121</name>
</gene>
<dbReference type="PROSITE" id="PS50088">
    <property type="entry name" value="ANK_REPEAT"/>
    <property type="match status" value="1"/>
</dbReference>
<dbReference type="SMART" id="SM00248">
    <property type="entry name" value="ANK"/>
    <property type="match status" value="2"/>
</dbReference>
<sequence length="366" mass="42375">MNNNFGQHFHLKTDLHILPQSEVYIRQYSQEDDPICNNHARTQSLGIEKVGSDKFNINSQIDTGKQEPNLTIPLILKQQTGSEFQINIDNIIHFNQQSLTLMNSNYPTNNFIKLGSNNEFLQNEEDIRPFTPPQEENNFQNKIINDVIVFPRKSCKFKAAGNLVLGIRRLQQNVVEQITSSEQFYEKFNPSPCQTTKNIHKVHPVQESKDFQVLDKLHQFKLVFHLTQHSMSGSYEDIQQMIKILQKDPKRNLTNPQDENHIINQFNQYGQNSLYIACKNGNDKVVKFLLSLDCNAHIKSRVYADVTESPLDVSVRWHHYECVKLLLNQIKYSDADLRSAIKISQNPEIINLIKRKMSSSLFSCCL</sequence>
<evidence type="ECO:0000256" key="1">
    <source>
        <dbReference type="PROSITE-ProRule" id="PRU00023"/>
    </source>
</evidence>
<evidence type="ECO:0008006" key="4">
    <source>
        <dbReference type="Google" id="ProtNLM"/>
    </source>
</evidence>
<dbReference type="InterPro" id="IPR002110">
    <property type="entry name" value="Ankyrin_rpt"/>
</dbReference>
<proteinExistence type="predicted"/>
<comment type="caution">
    <text evidence="2">The sequence shown here is derived from an EMBL/GenBank/DDBJ whole genome shotgun (WGS) entry which is preliminary data.</text>
</comment>
<keyword evidence="3" id="KW-1185">Reference proteome</keyword>
<dbReference type="Proteomes" id="UP000692954">
    <property type="component" value="Unassembled WGS sequence"/>
</dbReference>
<dbReference type="AlphaFoldDB" id="A0A8S1R929"/>
<feature type="repeat" description="ANK" evidence="1">
    <location>
        <begin position="269"/>
        <end position="301"/>
    </location>
</feature>
<accession>A0A8S1R929</accession>
<reference evidence="2" key="1">
    <citation type="submission" date="2021-01" db="EMBL/GenBank/DDBJ databases">
        <authorList>
            <consortium name="Genoscope - CEA"/>
            <person name="William W."/>
        </authorList>
    </citation>
    <scope>NUCLEOTIDE SEQUENCE</scope>
</reference>
<dbReference type="EMBL" id="CAJJDN010000150">
    <property type="protein sequence ID" value="CAD8124338.1"/>
    <property type="molecule type" value="Genomic_DNA"/>
</dbReference>
<protein>
    <recommendedName>
        <fullName evidence="4">Ankyrin repeat protein</fullName>
    </recommendedName>
</protein>
<keyword evidence="1" id="KW-0040">ANK repeat</keyword>
<dbReference type="OrthoDB" id="297539at2759"/>
<dbReference type="Pfam" id="PF12796">
    <property type="entry name" value="Ank_2"/>
    <property type="match status" value="1"/>
</dbReference>
<organism evidence="2 3">
    <name type="scientific">Paramecium sonneborni</name>
    <dbReference type="NCBI Taxonomy" id="65129"/>
    <lineage>
        <taxon>Eukaryota</taxon>
        <taxon>Sar</taxon>
        <taxon>Alveolata</taxon>
        <taxon>Ciliophora</taxon>
        <taxon>Intramacronucleata</taxon>
        <taxon>Oligohymenophorea</taxon>
        <taxon>Peniculida</taxon>
        <taxon>Parameciidae</taxon>
        <taxon>Paramecium</taxon>
    </lineage>
</organism>
<evidence type="ECO:0000313" key="2">
    <source>
        <dbReference type="EMBL" id="CAD8124338.1"/>
    </source>
</evidence>
<evidence type="ECO:0000313" key="3">
    <source>
        <dbReference type="Proteomes" id="UP000692954"/>
    </source>
</evidence>
<name>A0A8S1R929_9CILI</name>